<proteinExistence type="inferred from homology"/>
<dbReference type="Proteomes" id="UP001596507">
    <property type="component" value="Unassembled WGS sequence"/>
</dbReference>
<dbReference type="RefSeq" id="WP_262874546.1">
    <property type="nucleotide sequence ID" value="NZ_BAABKW010000001.1"/>
</dbReference>
<comment type="caution">
    <text evidence="6">The sequence shown here is derived from an EMBL/GenBank/DDBJ whole genome shotgun (WGS) entry which is preliminary data.</text>
</comment>
<keyword evidence="1" id="KW-0456">Lyase</keyword>
<name>A0ABW2HID1_9MICO</name>
<protein>
    <recommendedName>
        <fullName evidence="4">C-deglycosylation enzyme beta subunit</fullName>
    </recommendedName>
</protein>
<reference evidence="7" key="1">
    <citation type="journal article" date="2019" name="Int. J. Syst. Evol. Microbiol.">
        <title>The Global Catalogue of Microorganisms (GCM) 10K type strain sequencing project: providing services to taxonomists for standard genome sequencing and annotation.</title>
        <authorList>
            <consortium name="The Broad Institute Genomics Platform"/>
            <consortium name="The Broad Institute Genome Sequencing Center for Infectious Disease"/>
            <person name="Wu L."/>
            <person name="Ma J."/>
        </authorList>
    </citation>
    <scope>NUCLEOTIDE SEQUENCE [LARGE SCALE GENOMIC DNA]</scope>
    <source>
        <strain evidence="7">CGMCC 1.15772</strain>
    </source>
</reference>
<evidence type="ECO:0000313" key="6">
    <source>
        <dbReference type="EMBL" id="MFC7269614.1"/>
    </source>
</evidence>
<evidence type="ECO:0000256" key="2">
    <source>
        <dbReference type="ARBA" id="ARBA00023277"/>
    </source>
</evidence>
<evidence type="ECO:0000256" key="4">
    <source>
        <dbReference type="ARBA" id="ARBA00047208"/>
    </source>
</evidence>
<dbReference type="InterPro" id="IPR045959">
    <property type="entry name" value="CGDB"/>
</dbReference>
<gene>
    <name evidence="6" type="ORF">ACFQRL_11630</name>
</gene>
<keyword evidence="7" id="KW-1185">Reference proteome</keyword>
<dbReference type="Pfam" id="PF19906">
    <property type="entry name" value="CGDB"/>
    <property type="match status" value="1"/>
</dbReference>
<evidence type="ECO:0000256" key="3">
    <source>
        <dbReference type="ARBA" id="ARBA00046336"/>
    </source>
</evidence>
<accession>A0ABW2HID1</accession>
<sequence>MLEILRDDALTSTSDGFALRLSLPWIRSLPLASLDGLAVTIDGVQIDRMQAALGTRRVAVSDLEAEPGWWFVQDRLVVHGTTALAPGRHAVTVSFRLVIPYLSAGPDAPLALPFHAARELDLDAAASVPSVSRDVA</sequence>
<organism evidence="6 7">
    <name type="scientific">Microbacterium fluvii</name>
    <dbReference type="NCBI Taxonomy" id="415215"/>
    <lineage>
        <taxon>Bacteria</taxon>
        <taxon>Bacillati</taxon>
        <taxon>Actinomycetota</taxon>
        <taxon>Actinomycetes</taxon>
        <taxon>Micrococcales</taxon>
        <taxon>Microbacteriaceae</taxon>
        <taxon>Microbacterium</taxon>
    </lineage>
</organism>
<keyword evidence="2" id="KW-0119">Carbohydrate metabolism</keyword>
<comment type="similarity">
    <text evidence="3">Belongs to the C-glycoside deglycosidase beta subunit family.</text>
</comment>
<feature type="domain" description="C-glycoside deglycosidase beta subunit" evidence="5">
    <location>
        <begin position="13"/>
        <end position="101"/>
    </location>
</feature>
<evidence type="ECO:0000259" key="5">
    <source>
        <dbReference type="Pfam" id="PF19906"/>
    </source>
</evidence>
<evidence type="ECO:0000256" key="1">
    <source>
        <dbReference type="ARBA" id="ARBA00023239"/>
    </source>
</evidence>
<dbReference type="EMBL" id="JBHTBE010000003">
    <property type="protein sequence ID" value="MFC7269614.1"/>
    <property type="molecule type" value="Genomic_DNA"/>
</dbReference>
<evidence type="ECO:0000313" key="7">
    <source>
        <dbReference type="Proteomes" id="UP001596507"/>
    </source>
</evidence>